<keyword evidence="2" id="KW-1185">Reference proteome</keyword>
<name>A0ABM5NHA6_LIBAS</name>
<dbReference type="Proteomes" id="UP000011820">
    <property type="component" value="Chromosome"/>
</dbReference>
<sequence>MDIYDGSWKLISYDPETGRTVWYMLDNQKRCVSDRLSCIPSYGD</sequence>
<proteinExistence type="predicted"/>
<evidence type="ECO:0000313" key="2">
    <source>
        <dbReference type="Proteomes" id="UP000011820"/>
    </source>
</evidence>
<reference evidence="1 2" key="1">
    <citation type="journal article" date="2013" name="Genome Announc.">
        <title>Complete Genome Sequence of a Chinese Strain of 'Candidatus Liberibacter asiaticus'.</title>
        <authorList>
            <person name="Lin H."/>
            <person name="Han C.S."/>
            <person name="Liu B."/>
            <person name="Lou B."/>
            <person name="Bai X."/>
            <person name="Deng C."/>
            <person name="Civerolo E.L."/>
            <person name="Gupta G."/>
        </authorList>
    </citation>
    <scope>NUCLEOTIDE SEQUENCE [LARGE SCALE GENOMIC DNA]</scope>
    <source>
        <strain evidence="2">gxpsy</strain>
    </source>
</reference>
<protein>
    <submittedName>
        <fullName evidence="1">Uncharacterized protein</fullName>
    </submittedName>
</protein>
<gene>
    <name evidence="1" type="ORF">WSI_05065</name>
</gene>
<organism evidence="1 2">
    <name type="scientific">Candidatus Liberibacter asiaticus str. gxpsy</name>
    <dbReference type="NCBI Taxonomy" id="1174529"/>
    <lineage>
        <taxon>Bacteria</taxon>
        <taxon>Pseudomonadati</taxon>
        <taxon>Pseudomonadota</taxon>
        <taxon>Alphaproteobacteria</taxon>
        <taxon>Hyphomicrobiales</taxon>
        <taxon>Rhizobiaceae</taxon>
        <taxon>Liberibacter</taxon>
    </lineage>
</organism>
<accession>A0ABM5NHA6</accession>
<dbReference type="EMBL" id="CP004005">
    <property type="protein sequence ID" value="AGH17377.1"/>
    <property type="molecule type" value="Genomic_DNA"/>
</dbReference>
<evidence type="ECO:0000313" key="1">
    <source>
        <dbReference type="EMBL" id="AGH17377.1"/>
    </source>
</evidence>